<keyword evidence="3" id="KW-0808">Transferase</keyword>
<name>A0A1I5DV43_9PSEU</name>
<dbReference type="InterPro" id="IPR038765">
    <property type="entry name" value="Papain-like_cys_pep_sf"/>
</dbReference>
<dbReference type="GO" id="GO:0016407">
    <property type="term" value="F:acetyltransferase activity"/>
    <property type="evidence" value="ECO:0007669"/>
    <property type="project" value="InterPro"/>
</dbReference>
<organism evidence="3 4">
    <name type="scientific">Amycolatopsis rubida</name>
    <dbReference type="NCBI Taxonomy" id="112413"/>
    <lineage>
        <taxon>Bacteria</taxon>
        <taxon>Bacillati</taxon>
        <taxon>Actinomycetota</taxon>
        <taxon>Actinomycetes</taxon>
        <taxon>Pseudonocardiales</taxon>
        <taxon>Pseudonocardiaceae</taxon>
        <taxon>Amycolatopsis</taxon>
    </lineage>
</organism>
<dbReference type="Proteomes" id="UP000199137">
    <property type="component" value="Unassembled WGS sequence"/>
</dbReference>
<proteinExistence type="inferred from homology"/>
<evidence type="ECO:0000256" key="1">
    <source>
        <dbReference type="ARBA" id="ARBA00006547"/>
    </source>
</evidence>
<dbReference type="PRINTS" id="PR01543">
    <property type="entry name" value="ANATRNSFRASE"/>
</dbReference>
<dbReference type="Pfam" id="PF00797">
    <property type="entry name" value="Acetyltransf_2"/>
    <property type="match status" value="1"/>
</dbReference>
<reference evidence="3 4" key="1">
    <citation type="submission" date="2016-10" db="EMBL/GenBank/DDBJ databases">
        <authorList>
            <person name="de Groot N.N."/>
        </authorList>
    </citation>
    <scope>NUCLEOTIDE SEQUENCE [LARGE SCALE GENOMIC DNA]</scope>
    <source>
        <strain evidence="3 4">DSM 44637</strain>
    </source>
</reference>
<dbReference type="Gene3D" id="3.30.2140.10">
    <property type="entry name" value="Arylamine N-acetyltransferase"/>
    <property type="match status" value="1"/>
</dbReference>
<dbReference type="PANTHER" id="PTHR11786:SF0">
    <property type="entry name" value="ARYLAMINE N-ACETYLTRANSFERASE 4-RELATED"/>
    <property type="match status" value="1"/>
</dbReference>
<dbReference type="RefSeq" id="WP_093571981.1">
    <property type="nucleotide sequence ID" value="NZ_FOWC01000001.1"/>
</dbReference>
<dbReference type="SUPFAM" id="SSF54001">
    <property type="entry name" value="Cysteine proteinases"/>
    <property type="match status" value="1"/>
</dbReference>
<dbReference type="AlphaFoldDB" id="A0A1I5DV43"/>
<comment type="similarity">
    <text evidence="1 2">Belongs to the arylamine N-acetyltransferase family.</text>
</comment>
<gene>
    <name evidence="3" type="ORF">SAMN05421854_101364</name>
</gene>
<accession>A0A1I5DV43</accession>
<dbReference type="OrthoDB" id="7181050at2"/>
<dbReference type="PANTHER" id="PTHR11786">
    <property type="entry name" value="N-HYDROXYARYLAMINE O-ACETYLTRANSFERASE"/>
    <property type="match status" value="1"/>
</dbReference>
<sequence>MAGEWNIEAADVDAYLARVGQRREEPSAAALGRLAQAHVETIPFENVDVVIGRHRGIELEVVSEKLVGRRRGGYCYEQAGLFAAVAEQLGYQVQRTVARVQPRKSGPYTHMTLVITVEGQQFLVDVGFGAGILVPMPLIDGAEVDQAGWRHRMTLREGWWVLQKQDADGWDDLHEVLPLVHSRPLDYQVFHHYTSTHPKSPFTGRVVVMRLEPGRFRRLLGREYQESRPDGTVETRTIELVDLGKTLEDLDVFLAEDELAALLKTY</sequence>
<dbReference type="STRING" id="112413.SAMN05421854_101364"/>
<protein>
    <submittedName>
        <fullName evidence="3">N-hydroxyarylamine O-acetyltransferase</fullName>
    </submittedName>
</protein>
<evidence type="ECO:0000313" key="3">
    <source>
        <dbReference type="EMBL" id="SFO03068.1"/>
    </source>
</evidence>
<dbReference type="EMBL" id="FOWC01000001">
    <property type="protein sequence ID" value="SFO03068.1"/>
    <property type="molecule type" value="Genomic_DNA"/>
</dbReference>
<dbReference type="InterPro" id="IPR001447">
    <property type="entry name" value="Arylamine_N-AcTrfase"/>
</dbReference>
<evidence type="ECO:0000313" key="4">
    <source>
        <dbReference type="Proteomes" id="UP000199137"/>
    </source>
</evidence>
<dbReference type="Gene3D" id="2.40.128.150">
    <property type="entry name" value="Cysteine proteinases"/>
    <property type="match status" value="1"/>
</dbReference>
<evidence type="ECO:0000256" key="2">
    <source>
        <dbReference type="RuleBase" id="RU003452"/>
    </source>
</evidence>